<dbReference type="EMBL" id="WJNH01000009">
    <property type="protein sequence ID" value="MRG87489.1"/>
    <property type="molecule type" value="Genomic_DNA"/>
</dbReference>
<name>A0A6G1X980_9BACI</name>
<proteinExistence type="predicted"/>
<dbReference type="InterPro" id="IPR045584">
    <property type="entry name" value="Pilin-like"/>
</dbReference>
<comment type="caution">
    <text evidence="4">The sequence shown here is derived from an EMBL/GenBank/DDBJ whole genome shotgun (WGS) entry which is preliminary data.</text>
</comment>
<feature type="transmembrane region" description="Helical" evidence="3">
    <location>
        <begin position="12"/>
        <end position="34"/>
    </location>
</feature>
<dbReference type="Pfam" id="PF07963">
    <property type="entry name" value="N_methyl"/>
    <property type="match status" value="1"/>
</dbReference>
<evidence type="ECO:0000313" key="4">
    <source>
        <dbReference type="EMBL" id="MRG87489.1"/>
    </source>
</evidence>
<evidence type="ECO:0000256" key="1">
    <source>
        <dbReference type="ARBA" id="ARBA00004241"/>
    </source>
</evidence>
<keyword evidence="5" id="KW-1185">Reference proteome</keyword>
<reference evidence="4 5" key="1">
    <citation type="submission" date="2019-11" db="EMBL/GenBank/DDBJ databases">
        <authorList>
            <person name="Li J."/>
        </authorList>
    </citation>
    <scope>NUCLEOTIDE SEQUENCE [LARGE SCALE GENOMIC DNA]</scope>
    <source>
        <strain evidence="4 5">J4</strain>
    </source>
</reference>
<dbReference type="PROSITE" id="PS00409">
    <property type="entry name" value="PROKAR_NTER_METHYL"/>
    <property type="match status" value="1"/>
</dbReference>
<dbReference type="NCBIfam" id="TIGR02532">
    <property type="entry name" value="IV_pilin_GFxxxE"/>
    <property type="match status" value="1"/>
</dbReference>
<dbReference type="Gene3D" id="3.30.700.10">
    <property type="entry name" value="Glycoprotein, Type 4 Pilin"/>
    <property type="match status" value="1"/>
</dbReference>
<dbReference type="SUPFAM" id="SSF54523">
    <property type="entry name" value="Pili subunits"/>
    <property type="match status" value="1"/>
</dbReference>
<dbReference type="OrthoDB" id="2857850at2"/>
<gene>
    <name evidence="4" type="ORF">GH754_14440</name>
</gene>
<comment type="subcellular location">
    <subcellularLocation>
        <location evidence="1">Cell surface</location>
    </subcellularLocation>
</comment>
<protein>
    <submittedName>
        <fullName evidence="4">Prepilin-type N-terminal cleavage/methylation domain-containing protein</fullName>
    </submittedName>
</protein>
<evidence type="ECO:0000256" key="3">
    <source>
        <dbReference type="SAM" id="Phobius"/>
    </source>
</evidence>
<keyword evidence="2" id="KW-0178">Competence</keyword>
<dbReference type="GO" id="GO:0030420">
    <property type="term" value="P:establishment of competence for transformation"/>
    <property type="evidence" value="ECO:0007669"/>
    <property type="project" value="UniProtKB-KW"/>
</dbReference>
<evidence type="ECO:0000313" key="5">
    <source>
        <dbReference type="Proteomes" id="UP000480185"/>
    </source>
</evidence>
<dbReference type="AlphaFoldDB" id="A0A6G1X980"/>
<dbReference type="InterPro" id="IPR012902">
    <property type="entry name" value="N_methyl_site"/>
</dbReference>
<dbReference type="GO" id="GO:0009986">
    <property type="term" value="C:cell surface"/>
    <property type="evidence" value="ECO:0007669"/>
    <property type="project" value="UniProtKB-SubCell"/>
</dbReference>
<dbReference type="Proteomes" id="UP000480185">
    <property type="component" value="Unassembled WGS sequence"/>
</dbReference>
<organism evidence="4 5">
    <name type="scientific">Salinibacillus xinjiangensis</name>
    <dbReference type="NCBI Taxonomy" id="1229268"/>
    <lineage>
        <taxon>Bacteria</taxon>
        <taxon>Bacillati</taxon>
        <taxon>Bacillota</taxon>
        <taxon>Bacilli</taxon>
        <taxon>Bacillales</taxon>
        <taxon>Bacillaceae</taxon>
        <taxon>Salinibacillus</taxon>
    </lineage>
</organism>
<sequence length="163" mass="18080">MKTFKNEKGLTLVELLATIAILSIVSGIIMSIIISSMNNTNSIKTSNDMKNKANMIMLELTNFHQTSKTYTFHQTGQDSFTITDHEGNQSTIEMPNYQYTITVLEPNIDPNAAGKVTVDLTQEEHTQIDIRLELTASGDGRNDEITVESTLARMTTFSVGESE</sequence>
<dbReference type="RefSeq" id="WP_153729371.1">
    <property type="nucleotide sequence ID" value="NZ_WJNH01000009.1"/>
</dbReference>
<keyword evidence="3" id="KW-0472">Membrane</keyword>
<keyword evidence="3" id="KW-0812">Transmembrane</keyword>
<keyword evidence="3" id="KW-1133">Transmembrane helix</keyword>
<evidence type="ECO:0000256" key="2">
    <source>
        <dbReference type="ARBA" id="ARBA00023287"/>
    </source>
</evidence>
<accession>A0A6G1X980</accession>